<dbReference type="EMBL" id="BSYO01000006">
    <property type="protein sequence ID" value="GMH06201.1"/>
    <property type="molecule type" value="Genomic_DNA"/>
</dbReference>
<proteinExistence type="predicted"/>
<keyword evidence="2" id="KW-1185">Reference proteome</keyword>
<name>A0AAD3S8V4_NEPGR</name>
<gene>
    <name evidence="1" type="ORF">Nepgr_008041</name>
</gene>
<dbReference type="Proteomes" id="UP001279734">
    <property type="component" value="Unassembled WGS sequence"/>
</dbReference>
<sequence length="213" mass="22761">MPPSPGGILNPVLGSRLAKGPLNPPGLVQVSNSDESEIPRPNGDIIPILPNSHEAVLESLGSMSPAELVGVCNEVIVPKEMDEVKTFSAPICIVFSYTQLWRLGGSSHGLLMPHGLAMSKYHGWSLRVTCGSCGIREFATLVAWRLLDCRIGLIVVLAPHILCGFWDPLEAKTAGCGPLFIAGIERSRSSISYVTGWPSRGRAAWVVLPQNGS</sequence>
<evidence type="ECO:0000313" key="2">
    <source>
        <dbReference type="Proteomes" id="UP001279734"/>
    </source>
</evidence>
<comment type="caution">
    <text evidence="1">The sequence shown here is derived from an EMBL/GenBank/DDBJ whole genome shotgun (WGS) entry which is preliminary data.</text>
</comment>
<evidence type="ECO:0000313" key="1">
    <source>
        <dbReference type="EMBL" id="GMH06201.1"/>
    </source>
</evidence>
<protein>
    <submittedName>
        <fullName evidence="1">Uncharacterized protein</fullName>
    </submittedName>
</protein>
<dbReference type="AlphaFoldDB" id="A0AAD3S8V4"/>
<organism evidence="1 2">
    <name type="scientific">Nepenthes gracilis</name>
    <name type="common">Slender pitcher plant</name>
    <dbReference type="NCBI Taxonomy" id="150966"/>
    <lineage>
        <taxon>Eukaryota</taxon>
        <taxon>Viridiplantae</taxon>
        <taxon>Streptophyta</taxon>
        <taxon>Embryophyta</taxon>
        <taxon>Tracheophyta</taxon>
        <taxon>Spermatophyta</taxon>
        <taxon>Magnoliopsida</taxon>
        <taxon>eudicotyledons</taxon>
        <taxon>Gunneridae</taxon>
        <taxon>Pentapetalae</taxon>
        <taxon>Caryophyllales</taxon>
        <taxon>Nepenthaceae</taxon>
        <taxon>Nepenthes</taxon>
    </lineage>
</organism>
<accession>A0AAD3S8V4</accession>
<reference evidence="1" key="1">
    <citation type="submission" date="2023-05" db="EMBL/GenBank/DDBJ databases">
        <title>Nepenthes gracilis genome sequencing.</title>
        <authorList>
            <person name="Fukushima K."/>
        </authorList>
    </citation>
    <scope>NUCLEOTIDE SEQUENCE</scope>
    <source>
        <strain evidence="1">SING2019-196</strain>
    </source>
</reference>